<dbReference type="RefSeq" id="WP_044035883.1">
    <property type="nucleotide sequence ID" value="NZ_HG917868.1"/>
</dbReference>
<accession>W6RS88</accession>
<evidence type="ECO:0000313" key="3">
    <source>
        <dbReference type="Proteomes" id="UP000019426"/>
    </source>
</evidence>
<proteinExistence type="predicted"/>
<feature type="transmembrane region" description="Helical" evidence="1">
    <location>
        <begin position="16"/>
        <end position="36"/>
    </location>
</feature>
<dbReference type="EMBL" id="HG917868">
    <property type="protein sequence ID" value="CDM67426.1"/>
    <property type="molecule type" value="Genomic_DNA"/>
</dbReference>
<dbReference type="AlphaFoldDB" id="W6RS88"/>
<keyword evidence="1" id="KW-0472">Membrane</keyword>
<dbReference type="OrthoDB" id="1937503at2"/>
<dbReference type="HOGENOM" id="CLU_1183349_0_0_9"/>
<keyword evidence="1" id="KW-0812">Transmembrane</keyword>
<dbReference type="STRING" id="1216932.CM240_0256"/>
<organism evidence="2 3">
    <name type="scientific">Clostridium bornimense</name>
    <dbReference type="NCBI Taxonomy" id="1216932"/>
    <lineage>
        <taxon>Bacteria</taxon>
        <taxon>Bacillati</taxon>
        <taxon>Bacillota</taxon>
        <taxon>Clostridia</taxon>
        <taxon>Eubacteriales</taxon>
        <taxon>Clostridiaceae</taxon>
        <taxon>Clostridium</taxon>
    </lineage>
</organism>
<reference evidence="2 3" key="1">
    <citation type="submission" date="2013-11" db="EMBL/GenBank/DDBJ databases">
        <title>Complete genome sequence of Clostridum sp. M2/40.</title>
        <authorList>
            <person name="Wibberg D."/>
            <person name="Puehler A."/>
            <person name="Schlueter A."/>
        </authorList>
    </citation>
    <scope>NUCLEOTIDE SEQUENCE [LARGE SCALE GENOMIC DNA]</scope>
    <source>
        <strain evidence="3">M2/40</strain>
    </source>
</reference>
<name>W6RS88_9CLOT</name>
<protein>
    <submittedName>
        <fullName evidence="2">Uncharacterized protein</fullName>
    </submittedName>
</protein>
<gene>
    <name evidence="2" type="ORF">CM240_0256</name>
</gene>
<dbReference type="PATRIC" id="fig|1216932.3.peg.237"/>
<keyword evidence="1" id="KW-1133">Transmembrane helix</keyword>
<dbReference type="Proteomes" id="UP000019426">
    <property type="component" value="Chromosome M2/40_rep1"/>
</dbReference>
<keyword evidence="3" id="KW-1185">Reference proteome</keyword>
<evidence type="ECO:0000313" key="2">
    <source>
        <dbReference type="EMBL" id="CDM67426.1"/>
    </source>
</evidence>
<dbReference type="KEGG" id="clt:CM240_0256"/>
<evidence type="ECO:0000256" key="1">
    <source>
        <dbReference type="SAM" id="Phobius"/>
    </source>
</evidence>
<sequence length="234" mass="26708">MKEKIMNHITKFNKKVVIGIIFCIMIMVLFVIMFNVNNKEIKDTILVKAEKNNSEYIVKEIKKDEVVVNRSEIKAVEEEINNEDVSTDKQEEVVQTTKSVEVKSQQQTEIVQQSQQVPKQTTYVSNNFKLAIDFPSNWENLYTVVEDGTELKVCLKGVTEGDGLFFLITNDLTDYSNGDHLDRVGGKREIISNGITYRIGSYTGMSISDTDPKFQLYLQLYNDVSSIVDTIRAI</sequence>